<protein>
    <submittedName>
        <fullName evidence="2">Uncharacterized protein</fullName>
    </submittedName>
</protein>
<comment type="caution">
    <text evidence="2">The sequence shown here is derived from an EMBL/GenBank/DDBJ whole genome shotgun (WGS) entry which is preliminary data.</text>
</comment>
<sequence length="232" mass="25534">MLIVARKTDDELNSLRQARIDGFDGLMVDAHPDSEALVSGSRTAIRRQWTLAAVEGTGCMAWRLTCSLTATTRHTQQATVVPVPSQLRHEPCPFSRPDWVTRSNKSLACLLNPFHSAKPRLLLHTPGSPTRTRPRTPARIPTTAPSPTQTTCPVGRLAPPSWSRKRARESRRPSPISPPVWTSTPTPPPTRTSTSESSASRNPRARVAAHQTSDSRTGMNTTTARRQPCRQI</sequence>
<keyword evidence="3" id="KW-1185">Reference proteome</keyword>
<feature type="compositionally biased region" description="Low complexity" evidence="1">
    <location>
        <begin position="125"/>
        <end position="148"/>
    </location>
</feature>
<feature type="compositionally biased region" description="Polar residues" evidence="1">
    <location>
        <begin position="210"/>
        <end position="225"/>
    </location>
</feature>
<dbReference type="Proteomes" id="UP000193144">
    <property type="component" value="Unassembled WGS sequence"/>
</dbReference>
<dbReference type="AlphaFoldDB" id="A0A1Y1ZFH7"/>
<feature type="compositionally biased region" description="Low complexity" evidence="1">
    <location>
        <begin position="191"/>
        <end position="200"/>
    </location>
</feature>
<accession>A0A1Y1ZFH7</accession>
<evidence type="ECO:0000256" key="1">
    <source>
        <dbReference type="SAM" id="MobiDB-lite"/>
    </source>
</evidence>
<proteinExistence type="predicted"/>
<organism evidence="2 3">
    <name type="scientific">Clohesyomyces aquaticus</name>
    <dbReference type="NCBI Taxonomy" id="1231657"/>
    <lineage>
        <taxon>Eukaryota</taxon>
        <taxon>Fungi</taxon>
        <taxon>Dikarya</taxon>
        <taxon>Ascomycota</taxon>
        <taxon>Pezizomycotina</taxon>
        <taxon>Dothideomycetes</taxon>
        <taxon>Pleosporomycetidae</taxon>
        <taxon>Pleosporales</taxon>
        <taxon>Lindgomycetaceae</taxon>
        <taxon>Clohesyomyces</taxon>
    </lineage>
</organism>
<evidence type="ECO:0000313" key="3">
    <source>
        <dbReference type="Proteomes" id="UP000193144"/>
    </source>
</evidence>
<name>A0A1Y1ZFH7_9PLEO</name>
<dbReference type="EMBL" id="MCFA01000092">
    <property type="protein sequence ID" value="ORY09008.1"/>
    <property type="molecule type" value="Genomic_DNA"/>
</dbReference>
<reference evidence="2 3" key="1">
    <citation type="submission" date="2016-07" db="EMBL/GenBank/DDBJ databases">
        <title>Pervasive Adenine N6-methylation of Active Genes in Fungi.</title>
        <authorList>
            <consortium name="DOE Joint Genome Institute"/>
            <person name="Mondo S.J."/>
            <person name="Dannebaum R.O."/>
            <person name="Kuo R.C."/>
            <person name="Labutti K."/>
            <person name="Haridas S."/>
            <person name="Kuo A."/>
            <person name="Salamov A."/>
            <person name="Ahrendt S.R."/>
            <person name="Lipzen A."/>
            <person name="Sullivan W."/>
            <person name="Andreopoulos W.B."/>
            <person name="Clum A."/>
            <person name="Lindquist E."/>
            <person name="Daum C."/>
            <person name="Ramamoorthy G.K."/>
            <person name="Gryganskyi A."/>
            <person name="Culley D."/>
            <person name="Magnuson J.K."/>
            <person name="James T.Y."/>
            <person name="O'Malley M.A."/>
            <person name="Stajich J.E."/>
            <person name="Spatafora J.W."/>
            <person name="Visel A."/>
            <person name="Grigoriev I.V."/>
        </authorList>
    </citation>
    <scope>NUCLEOTIDE SEQUENCE [LARGE SCALE GENOMIC DNA]</scope>
    <source>
        <strain evidence="2 3">CBS 115471</strain>
    </source>
</reference>
<evidence type="ECO:0000313" key="2">
    <source>
        <dbReference type="EMBL" id="ORY09008.1"/>
    </source>
</evidence>
<feature type="region of interest" description="Disordered" evidence="1">
    <location>
        <begin position="119"/>
        <end position="232"/>
    </location>
</feature>
<gene>
    <name evidence="2" type="ORF">BCR34DRAFT_385029</name>
</gene>